<dbReference type="EMBL" id="CP011129">
    <property type="protein sequence ID" value="ALN83226.1"/>
    <property type="molecule type" value="Genomic_DNA"/>
</dbReference>
<feature type="region of interest" description="Disordered" evidence="1">
    <location>
        <begin position="1"/>
        <end position="67"/>
    </location>
</feature>
<dbReference type="KEGG" id="lab:LA76x_5125"/>
<accession>A0A0S2FI69</accession>
<protein>
    <submittedName>
        <fullName evidence="2">Uncharacterized protein</fullName>
    </submittedName>
</protein>
<sequence>MDTHGFLTPEVMIETPARGAGDGGPPSPRFDHRHNPGARSGFSRPQSRQNCAAVRKSSNRPRARADVANATARPRLASAAHGVRPMRGLECAGRVSMRCIASLDALQHESRCVASRLMQRFSRRSRAARSASCPG</sequence>
<organism evidence="2 3">
    <name type="scientific">Lysobacter antibioticus</name>
    <dbReference type="NCBI Taxonomy" id="84531"/>
    <lineage>
        <taxon>Bacteria</taxon>
        <taxon>Pseudomonadati</taxon>
        <taxon>Pseudomonadota</taxon>
        <taxon>Gammaproteobacteria</taxon>
        <taxon>Lysobacterales</taxon>
        <taxon>Lysobacteraceae</taxon>
        <taxon>Lysobacter</taxon>
    </lineage>
</organism>
<evidence type="ECO:0000313" key="3">
    <source>
        <dbReference type="Proteomes" id="UP000060787"/>
    </source>
</evidence>
<dbReference type="Proteomes" id="UP000060787">
    <property type="component" value="Chromosome"/>
</dbReference>
<dbReference type="PATRIC" id="fig|84531.8.peg.5133"/>
<keyword evidence="3" id="KW-1185">Reference proteome</keyword>
<evidence type="ECO:0000256" key="1">
    <source>
        <dbReference type="SAM" id="MobiDB-lite"/>
    </source>
</evidence>
<proteinExistence type="predicted"/>
<name>A0A0S2FI69_LYSAN</name>
<evidence type="ECO:0000313" key="2">
    <source>
        <dbReference type="EMBL" id="ALN83226.1"/>
    </source>
</evidence>
<dbReference type="AlphaFoldDB" id="A0A0S2FI69"/>
<reference evidence="2 3" key="1">
    <citation type="journal article" date="2015" name="BMC Genomics">
        <title>Comparative genomics and metabolic profiling of the genus Lysobacter.</title>
        <authorList>
            <person name="de Bruijn I."/>
            <person name="Cheng X."/>
            <person name="de Jager V."/>
            <person name="Exposito R.G."/>
            <person name="Watrous J."/>
            <person name="Patel N."/>
            <person name="Postma J."/>
            <person name="Dorrestein P.C."/>
            <person name="Kobayashi D."/>
            <person name="Raaijmakers J.M."/>
        </authorList>
    </citation>
    <scope>NUCLEOTIDE SEQUENCE [LARGE SCALE GENOMIC DNA]</scope>
    <source>
        <strain evidence="2 3">76</strain>
    </source>
</reference>
<gene>
    <name evidence="2" type="ORF">LA76x_5125</name>
</gene>